<evidence type="ECO:0000259" key="3">
    <source>
        <dbReference type="PROSITE" id="PS51161"/>
    </source>
</evidence>
<dbReference type="Pfam" id="PF03477">
    <property type="entry name" value="ATP-cone"/>
    <property type="match status" value="1"/>
</dbReference>
<evidence type="ECO:0000256" key="1">
    <source>
        <dbReference type="ARBA" id="ARBA00022741"/>
    </source>
</evidence>
<evidence type="ECO:0000256" key="2">
    <source>
        <dbReference type="ARBA" id="ARBA00022840"/>
    </source>
</evidence>
<feature type="domain" description="ATP-cone" evidence="3">
    <location>
        <begin position="1"/>
        <end position="35"/>
    </location>
</feature>
<gene>
    <name evidence="4" type="ORF">MNBD_BACTEROID05-1143</name>
</gene>
<dbReference type="GO" id="GO:0004748">
    <property type="term" value="F:ribonucleoside-diphosphate reductase activity, thioredoxin disulfide as acceptor"/>
    <property type="evidence" value="ECO:0007669"/>
    <property type="project" value="UniProtKB-EC"/>
</dbReference>
<keyword evidence="1" id="KW-0547">Nucleotide-binding</keyword>
<dbReference type="EMBL" id="UOEN01000409">
    <property type="protein sequence ID" value="VAW18254.1"/>
    <property type="molecule type" value="Genomic_DNA"/>
</dbReference>
<keyword evidence="4" id="KW-0560">Oxidoreductase</keyword>
<evidence type="ECO:0000313" key="4">
    <source>
        <dbReference type="EMBL" id="VAW18254.1"/>
    </source>
</evidence>
<dbReference type="InterPro" id="IPR005144">
    <property type="entry name" value="ATP-cone_dom"/>
</dbReference>
<accession>A0A3B0UC52</accession>
<reference evidence="4" key="1">
    <citation type="submission" date="2018-06" db="EMBL/GenBank/DDBJ databases">
        <authorList>
            <person name="Zhirakovskaya E."/>
        </authorList>
    </citation>
    <scope>NUCLEOTIDE SEQUENCE</scope>
</reference>
<proteinExistence type="predicted"/>
<keyword evidence="2" id="KW-0067">ATP-binding</keyword>
<sequence>MYVVKRDGKKQPVMFDKITARVKKLCYGLNELVDP</sequence>
<dbReference type="EC" id="1.17.4.1" evidence="4"/>
<name>A0A3B0UC52_9ZZZZ</name>
<dbReference type="AlphaFoldDB" id="A0A3B0UC52"/>
<dbReference type="PROSITE" id="PS51161">
    <property type="entry name" value="ATP_CONE"/>
    <property type="match status" value="1"/>
</dbReference>
<feature type="non-terminal residue" evidence="4">
    <location>
        <position position="35"/>
    </location>
</feature>
<protein>
    <submittedName>
        <fullName evidence="4">Ribonucleotide reductase of class Ia (Aerobic), alpha subunit</fullName>
        <ecNumber evidence="4">1.17.4.1</ecNumber>
    </submittedName>
</protein>
<dbReference type="GO" id="GO:0005524">
    <property type="term" value="F:ATP binding"/>
    <property type="evidence" value="ECO:0007669"/>
    <property type="project" value="UniProtKB-KW"/>
</dbReference>
<organism evidence="4">
    <name type="scientific">hydrothermal vent metagenome</name>
    <dbReference type="NCBI Taxonomy" id="652676"/>
    <lineage>
        <taxon>unclassified sequences</taxon>
        <taxon>metagenomes</taxon>
        <taxon>ecological metagenomes</taxon>
    </lineage>
</organism>